<dbReference type="Proteomes" id="UP000664857">
    <property type="component" value="Unassembled WGS sequence"/>
</dbReference>
<keyword evidence="2 3" id="KW-0143">Chaperone</keyword>
<evidence type="ECO:0000313" key="7">
    <source>
        <dbReference type="EMBL" id="MBO0477041.1"/>
    </source>
</evidence>
<comment type="caution">
    <text evidence="7">The sequence shown here is derived from an EMBL/GenBank/DDBJ whole genome shotgun (WGS) entry which is preliminary data.</text>
</comment>
<dbReference type="PRINTS" id="PR00773">
    <property type="entry name" value="GRPEPROTEIN"/>
</dbReference>
<dbReference type="HAMAP" id="MF_01151">
    <property type="entry name" value="GrpE"/>
    <property type="match status" value="1"/>
</dbReference>
<keyword evidence="3 4" id="KW-0346">Stress response</keyword>
<dbReference type="PANTHER" id="PTHR21237:SF23">
    <property type="entry name" value="GRPE PROTEIN HOMOLOG, MITOCHONDRIAL"/>
    <property type="match status" value="1"/>
</dbReference>
<name>A0ABS3HTQ0_9ENTE</name>
<evidence type="ECO:0000256" key="4">
    <source>
        <dbReference type="RuleBase" id="RU000639"/>
    </source>
</evidence>
<comment type="function">
    <text evidence="3 4">Participates actively in the response to hyperosmotic and heat shock by preventing the aggregation of stress-denatured proteins, in association with DnaK and GrpE. It is the nucleotide exchange factor for DnaK and may function as a thermosensor. Unfolded proteins bind initially to DnaJ; upon interaction with the DnaJ-bound protein, DnaK hydrolyzes its bound ATP, resulting in the formation of a stable complex. GrpE releases ADP from DnaK; ATP binding to DnaK triggers the release of the substrate protein, thus completing the reaction cycle. Several rounds of ATP-dependent interactions between DnaJ, DnaK and GrpE are required for fully efficient folding.</text>
</comment>
<dbReference type="NCBIfam" id="NF010759">
    <property type="entry name" value="PRK14162.1"/>
    <property type="match status" value="1"/>
</dbReference>
<protein>
    <recommendedName>
        <fullName evidence="3 4">Protein GrpE</fullName>
    </recommendedName>
    <alternativeName>
        <fullName evidence="3">HSP-70 cofactor</fullName>
    </alternativeName>
</protein>
<dbReference type="InterPro" id="IPR013805">
    <property type="entry name" value="GrpE_CC"/>
</dbReference>
<evidence type="ECO:0000256" key="5">
    <source>
        <dbReference type="RuleBase" id="RU004478"/>
    </source>
</evidence>
<dbReference type="Pfam" id="PF01025">
    <property type="entry name" value="GrpE"/>
    <property type="match status" value="1"/>
</dbReference>
<evidence type="ECO:0000256" key="2">
    <source>
        <dbReference type="ARBA" id="ARBA00023186"/>
    </source>
</evidence>
<comment type="similarity">
    <text evidence="1 3 5">Belongs to the GrpE family.</text>
</comment>
<evidence type="ECO:0000256" key="1">
    <source>
        <dbReference type="ARBA" id="ARBA00009054"/>
    </source>
</evidence>
<organism evidence="7 8">
    <name type="scientific">Candidatus Vagococcus giribetii</name>
    <dbReference type="NCBI Taxonomy" id="2230876"/>
    <lineage>
        <taxon>Bacteria</taxon>
        <taxon>Bacillati</taxon>
        <taxon>Bacillota</taxon>
        <taxon>Bacilli</taxon>
        <taxon>Lactobacillales</taxon>
        <taxon>Enterococcaceae</taxon>
        <taxon>Vagococcus</taxon>
    </lineage>
</organism>
<dbReference type="Gene3D" id="2.30.22.10">
    <property type="entry name" value="Head domain of nucleotide exchange factor GrpE"/>
    <property type="match status" value="1"/>
</dbReference>
<sequence>MKKDKTEHIEKEEVAEEVAIDEAATEEVAEISVEDTLKQELSDMEDKFLRAQAEIVNMRNRHNKEREDSAKYRAQNLAKDLLTSLDNLDRALEIETSDEHGEAMKKGIEMVREGMIHALKEASVVEIDSLGQIFDPNKHQAVQTVPLSEGQQTDEIVQVLQKGYILHDRVLRPAMVIVAQ</sequence>
<dbReference type="EMBL" id="JAFLVX010000020">
    <property type="protein sequence ID" value="MBO0477041.1"/>
    <property type="molecule type" value="Genomic_DNA"/>
</dbReference>
<dbReference type="CDD" id="cd00446">
    <property type="entry name" value="GrpE"/>
    <property type="match status" value="1"/>
</dbReference>
<dbReference type="PROSITE" id="PS01071">
    <property type="entry name" value="GRPE"/>
    <property type="match status" value="1"/>
</dbReference>
<dbReference type="SUPFAM" id="SSF51064">
    <property type="entry name" value="Head domain of nucleotide exchange factor GrpE"/>
    <property type="match status" value="1"/>
</dbReference>
<dbReference type="InterPro" id="IPR000740">
    <property type="entry name" value="GrpE"/>
</dbReference>
<proteinExistence type="inferred from homology"/>
<dbReference type="RefSeq" id="WP_206966653.1">
    <property type="nucleotide sequence ID" value="NZ_JAFLVX010000020.1"/>
</dbReference>
<accession>A0ABS3HTQ0</accession>
<dbReference type="InterPro" id="IPR009012">
    <property type="entry name" value="GrpE_head"/>
</dbReference>
<reference evidence="7 8" key="1">
    <citation type="submission" date="2021-03" db="EMBL/GenBank/DDBJ databases">
        <title>Enterococcal diversity collection.</title>
        <authorList>
            <person name="Gilmore M.S."/>
            <person name="Schwartzman J."/>
            <person name="Van Tyne D."/>
            <person name="Martin M."/>
            <person name="Earl A.M."/>
            <person name="Manson A.L."/>
            <person name="Straub T."/>
            <person name="Salamzade R."/>
            <person name="Saavedra J."/>
            <person name="Lebreton F."/>
            <person name="Prichula J."/>
            <person name="Schaufler K."/>
            <person name="Gaca A."/>
            <person name="Sgardioli B."/>
            <person name="Wagenaar J."/>
            <person name="Strong T."/>
        </authorList>
    </citation>
    <scope>NUCLEOTIDE SEQUENCE [LARGE SCALE GENOMIC DNA]</scope>
    <source>
        <strain evidence="7 8">DIV0080</strain>
    </source>
</reference>
<dbReference type="SUPFAM" id="SSF58014">
    <property type="entry name" value="Coiled-coil domain of nucleotide exchange factor GrpE"/>
    <property type="match status" value="1"/>
</dbReference>
<comment type="subcellular location">
    <subcellularLocation>
        <location evidence="3">Cytoplasm</location>
    </subcellularLocation>
</comment>
<gene>
    <name evidence="3 7" type="primary">grpE</name>
    <name evidence="7" type="ORF">DOK76_08160</name>
</gene>
<keyword evidence="3" id="KW-0963">Cytoplasm</keyword>
<evidence type="ECO:0000256" key="6">
    <source>
        <dbReference type="SAM" id="Coils"/>
    </source>
</evidence>
<dbReference type="PANTHER" id="PTHR21237">
    <property type="entry name" value="GRPE PROTEIN"/>
    <property type="match status" value="1"/>
</dbReference>
<comment type="subunit">
    <text evidence="3">Homodimer.</text>
</comment>
<feature type="coiled-coil region" evidence="6">
    <location>
        <begin position="34"/>
        <end position="61"/>
    </location>
</feature>
<dbReference type="Gene3D" id="3.90.20.20">
    <property type="match status" value="1"/>
</dbReference>
<keyword evidence="6" id="KW-0175">Coiled coil</keyword>
<dbReference type="NCBIfam" id="NF010738">
    <property type="entry name" value="PRK14140.1"/>
    <property type="match status" value="1"/>
</dbReference>
<evidence type="ECO:0000313" key="8">
    <source>
        <dbReference type="Proteomes" id="UP000664857"/>
    </source>
</evidence>
<evidence type="ECO:0000256" key="3">
    <source>
        <dbReference type="HAMAP-Rule" id="MF_01151"/>
    </source>
</evidence>
<keyword evidence="8" id="KW-1185">Reference proteome</keyword>